<keyword evidence="7" id="KW-0547">Nucleotide-binding</keyword>
<keyword evidence="5" id="KW-0808">Transferase</keyword>
<accession>A0A4Z0QHK6</accession>
<keyword evidence="4" id="KW-0597">Phosphoprotein</keyword>
<dbReference type="GO" id="GO:0000155">
    <property type="term" value="F:phosphorelay sensor kinase activity"/>
    <property type="evidence" value="ECO:0007669"/>
    <property type="project" value="InterPro"/>
</dbReference>
<dbReference type="SMART" id="SM00388">
    <property type="entry name" value="HisKA"/>
    <property type="match status" value="1"/>
</dbReference>
<evidence type="ECO:0000259" key="15">
    <source>
        <dbReference type="PROSITE" id="PS50112"/>
    </source>
</evidence>
<dbReference type="InterPro" id="IPR005467">
    <property type="entry name" value="His_kinase_dom"/>
</dbReference>
<evidence type="ECO:0000256" key="4">
    <source>
        <dbReference type="ARBA" id="ARBA00022553"/>
    </source>
</evidence>
<evidence type="ECO:0000256" key="6">
    <source>
        <dbReference type="ARBA" id="ARBA00022692"/>
    </source>
</evidence>
<evidence type="ECO:0000256" key="8">
    <source>
        <dbReference type="ARBA" id="ARBA00022777"/>
    </source>
</evidence>
<sequence length="615" mass="69002">MNLKTKITAGFLVVVLLLALVGTYTLYALKRLDRTATHVLQENFYSVQLGQQLYAALDQLSTLQQRRYLAPAPPPHYEADVQRGLQQFQQTLTREAGNITEPGEREVVDSLTRTFAAYQLLLDPQSTEPRTPAFYLARIEPLHQLLRAQTARMVHLNMAALTRKNEHANRTARQVTHYTLTILAFSGLLLLFFVFSVPESVVQPLHKLLASIENATNQNFTSSIPVESHDEFGTVARAFNRLLVQLQDYRTSTLAQLMAERNRVTSLVNNLDEGLLLIDEKHRIIVANPVVSTLLNVPVDHLVGRAAQEVARENDLFREMLRFLDLPAAQRDKETPLLTIAQSGEEAYYRLLINDVISFNEAVDKMEFVGSVLTLRNVSEYKKLDQAKSNFLATVSHELKTPLSSINFHLRLLQDERVGSINAEQGRIVDTLKQENQRLLKMVGELIDVSRLESGNIQLNFQLAHLHDIVQFAADTVQLQLTPKQLTLDLQVPATLPAVRADIEKTTWVLLNLLANAIRYSPPQEPIRISASLTPDQQQVQVRVQDRGPGIAPHYQDKIFQRFVQIPDKQGYTGGSGLGLSIAREFITSQGGQLWVESELGAGSSFVFTLPLATS</sequence>
<name>A0A4Z0QHK6_9BACT</name>
<keyword evidence="12 13" id="KW-0472">Membrane</keyword>
<dbReference type="EMBL" id="SRMB01000001">
    <property type="protein sequence ID" value="TGE29185.1"/>
    <property type="molecule type" value="Genomic_DNA"/>
</dbReference>
<dbReference type="GO" id="GO:0016020">
    <property type="term" value="C:membrane"/>
    <property type="evidence" value="ECO:0007669"/>
    <property type="project" value="UniProtKB-SubCell"/>
</dbReference>
<dbReference type="InterPro" id="IPR036097">
    <property type="entry name" value="HisK_dim/P_sf"/>
</dbReference>
<dbReference type="SUPFAM" id="SSF55874">
    <property type="entry name" value="ATPase domain of HSP90 chaperone/DNA topoisomerase II/histidine kinase"/>
    <property type="match status" value="1"/>
</dbReference>
<feature type="domain" description="Histidine kinase" evidence="14">
    <location>
        <begin position="394"/>
        <end position="614"/>
    </location>
</feature>
<dbReference type="GO" id="GO:0000156">
    <property type="term" value="F:phosphorelay response regulator activity"/>
    <property type="evidence" value="ECO:0007669"/>
    <property type="project" value="TreeGrafter"/>
</dbReference>
<dbReference type="PROSITE" id="PS50885">
    <property type="entry name" value="HAMP"/>
    <property type="match status" value="1"/>
</dbReference>
<dbReference type="GO" id="GO:0030295">
    <property type="term" value="F:protein kinase activator activity"/>
    <property type="evidence" value="ECO:0007669"/>
    <property type="project" value="TreeGrafter"/>
</dbReference>
<dbReference type="Gene3D" id="1.10.287.130">
    <property type="match status" value="1"/>
</dbReference>
<feature type="domain" description="HAMP" evidence="16">
    <location>
        <begin position="199"/>
        <end position="251"/>
    </location>
</feature>
<dbReference type="GO" id="GO:0007234">
    <property type="term" value="P:osmosensory signaling via phosphorelay pathway"/>
    <property type="evidence" value="ECO:0007669"/>
    <property type="project" value="TreeGrafter"/>
</dbReference>
<evidence type="ECO:0000256" key="11">
    <source>
        <dbReference type="ARBA" id="ARBA00023012"/>
    </source>
</evidence>
<dbReference type="SMART" id="SM00387">
    <property type="entry name" value="HATPase_c"/>
    <property type="match status" value="1"/>
</dbReference>
<keyword evidence="11" id="KW-0902">Two-component regulatory system</keyword>
<dbReference type="OrthoDB" id="9813151at2"/>
<dbReference type="InterPro" id="IPR050351">
    <property type="entry name" value="BphY/WalK/GraS-like"/>
</dbReference>
<protein>
    <recommendedName>
        <fullName evidence="3">histidine kinase</fullName>
        <ecNumber evidence="3">2.7.13.3</ecNumber>
    </recommendedName>
</protein>
<evidence type="ECO:0000256" key="9">
    <source>
        <dbReference type="ARBA" id="ARBA00022840"/>
    </source>
</evidence>
<reference evidence="17 18" key="1">
    <citation type="submission" date="2019-04" db="EMBL/GenBank/DDBJ databases">
        <authorList>
            <person name="Feng G."/>
            <person name="Zhang J."/>
            <person name="Zhu H."/>
        </authorList>
    </citation>
    <scope>NUCLEOTIDE SEQUENCE [LARGE SCALE GENOMIC DNA]</scope>
    <source>
        <strain evidence="17 18">9PBR-1</strain>
    </source>
</reference>
<feature type="domain" description="PAS" evidence="15">
    <location>
        <begin position="260"/>
        <end position="305"/>
    </location>
</feature>
<comment type="caution">
    <text evidence="17">The sequence shown here is derived from an EMBL/GenBank/DDBJ whole genome shotgun (WGS) entry which is preliminary data.</text>
</comment>
<proteinExistence type="predicted"/>
<evidence type="ECO:0000313" key="18">
    <source>
        <dbReference type="Proteomes" id="UP000298471"/>
    </source>
</evidence>
<evidence type="ECO:0000256" key="2">
    <source>
        <dbReference type="ARBA" id="ARBA00004141"/>
    </source>
</evidence>
<dbReference type="GO" id="GO:0005524">
    <property type="term" value="F:ATP binding"/>
    <property type="evidence" value="ECO:0007669"/>
    <property type="project" value="UniProtKB-KW"/>
</dbReference>
<comment type="catalytic activity">
    <reaction evidence="1">
        <text>ATP + protein L-histidine = ADP + protein N-phospho-L-histidine.</text>
        <dbReference type="EC" id="2.7.13.3"/>
    </reaction>
</comment>
<keyword evidence="9" id="KW-0067">ATP-binding</keyword>
<organism evidence="17 18">
    <name type="scientific">Hymenobacter metallicola</name>
    <dbReference type="NCBI Taxonomy" id="2563114"/>
    <lineage>
        <taxon>Bacteria</taxon>
        <taxon>Pseudomonadati</taxon>
        <taxon>Bacteroidota</taxon>
        <taxon>Cytophagia</taxon>
        <taxon>Cytophagales</taxon>
        <taxon>Hymenobacteraceae</taxon>
        <taxon>Hymenobacter</taxon>
    </lineage>
</organism>
<evidence type="ECO:0000256" key="1">
    <source>
        <dbReference type="ARBA" id="ARBA00000085"/>
    </source>
</evidence>
<dbReference type="PROSITE" id="PS50112">
    <property type="entry name" value="PAS"/>
    <property type="match status" value="1"/>
</dbReference>
<dbReference type="FunFam" id="3.30.565.10:FF:000006">
    <property type="entry name" value="Sensor histidine kinase WalK"/>
    <property type="match status" value="1"/>
</dbReference>
<evidence type="ECO:0000256" key="13">
    <source>
        <dbReference type="SAM" id="Phobius"/>
    </source>
</evidence>
<evidence type="ECO:0000313" key="17">
    <source>
        <dbReference type="EMBL" id="TGE29185.1"/>
    </source>
</evidence>
<dbReference type="Gene3D" id="3.30.565.10">
    <property type="entry name" value="Histidine kinase-like ATPase, C-terminal domain"/>
    <property type="match status" value="1"/>
</dbReference>
<dbReference type="AlphaFoldDB" id="A0A4Z0QHK6"/>
<dbReference type="SUPFAM" id="SSF55785">
    <property type="entry name" value="PYP-like sensor domain (PAS domain)"/>
    <property type="match status" value="1"/>
</dbReference>
<dbReference type="Pfam" id="PF02518">
    <property type="entry name" value="HATPase_c"/>
    <property type="match status" value="1"/>
</dbReference>
<evidence type="ECO:0000256" key="5">
    <source>
        <dbReference type="ARBA" id="ARBA00022679"/>
    </source>
</evidence>
<dbReference type="CDD" id="cd06225">
    <property type="entry name" value="HAMP"/>
    <property type="match status" value="1"/>
</dbReference>
<comment type="subcellular location">
    <subcellularLocation>
        <location evidence="2">Membrane</location>
        <topology evidence="2">Multi-pass membrane protein</topology>
    </subcellularLocation>
</comment>
<dbReference type="Gene3D" id="6.10.340.10">
    <property type="match status" value="1"/>
</dbReference>
<dbReference type="SMART" id="SM00304">
    <property type="entry name" value="HAMP"/>
    <property type="match status" value="1"/>
</dbReference>
<feature type="transmembrane region" description="Helical" evidence="13">
    <location>
        <begin position="6"/>
        <end position="29"/>
    </location>
</feature>
<dbReference type="RefSeq" id="WP_135393371.1">
    <property type="nucleotide sequence ID" value="NZ_SRMB01000001.1"/>
</dbReference>
<evidence type="ECO:0000256" key="7">
    <source>
        <dbReference type="ARBA" id="ARBA00022741"/>
    </source>
</evidence>
<dbReference type="PANTHER" id="PTHR42878:SF7">
    <property type="entry name" value="SENSOR HISTIDINE KINASE GLRK"/>
    <property type="match status" value="1"/>
</dbReference>
<evidence type="ECO:0000256" key="3">
    <source>
        <dbReference type="ARBA" id="ARBA00012438"/>
    </source>
</evidence>
<dbReference type="Pfam" id="PF00672">
    <property type="entry name" value="HAMP"/>
    <property type="match status" value="1"/>
</dbReference>
<dbReference type="InterPro" id="IPR004358">
    <property type="entry name" value="Sig_transdc_His_kin-like_C"/>
</dbReference>
<keyword evidence="10 13" id="KW-1133">Transmembrane helix</keyword>
<dbReference type="InterPro" id="IPR036890">
    <property type="entry name" value="HATPase_C_sf"/>
</dbReference>
<evidence type="ECO:0000256" key="10">
    <source>
        <dbReference type="ARBA" id="ARBA00022989"/>
    </source>
</evidence>
<dbReference type="InterPro" id="IPR035965">
    <property type="entry name" value="PAS-like_dom_sf"/>
</dbReference>
<evidence type="ECO:0000256" key="12">
    <source>
        <dbReference type="ARBA" id="ARBA00023136"/>
    </source>
</evidence>
<dbReference type="InterPro" id="IPR003660">
    <property type="entry name" value="HAMP_dom"/>
</dbReference>
<dbReference type="InterPro" id="IPR003594">
    <property type="entry name" value="HATPase_dom"/>
</dbReference>
<dbReference type="Gene3D" id="3.30.450.20">
    <property type="entry name" value="PAS domain"/>
    <property type="match status" value="1"/>
</dbReference>
<dbReference type="InterPro" id="IPR003661">
    <property type="entry name" value="HisK_dim/P_dom"/>
</dbReference>
<keyword evidence="6 13" id="KW-0812">Transmembrane</keyword>
<dbReference type="InterPro" id="IPR000014">
    <property type="entry name" value="PAS"/>
</dbReference>
<evidence type="ECO:0000259" key="14">
    <source>
        <dbReference type="PROSITE" id="PS50109"/>
    </source>
</evidence>
<dbReference type="SUPFAM" id="SSF47384">
    <property type="entry name" value="Homodimeric domain of signal transducing histidine kinase"/>
    <property type="match status" value="1"/>
</dbReference>
<dbReference type="EC" id="2.7.13.3" evidence="3"/>
<dbReference type="Proteomes" id="UP000298471">
    <property type="component" value="Unassembled WGS sequence"/>
</dbReference>
<keyword evidence="8" id="KW-0418">Kinase</keyword>
<evidence type="ECO:0000259" key="16">
    <source>
        <dbReference type="PROSITE" id="PS50885"/>
    </source>
</evidence>
<feature type="transmembrane region" description="Helical" evidence="13">
    <location>
        <begin position="178"/>
        <end position="197"/>
    </location>
</feature>
<dbReference type="SUPFAM" id="SSF158472">
    <property type="entry name" value="HAMP domain-like"/>
    <property type="match status" value="1"/>
</dbReference>
<dbReference type="Pfam" id="PF00512">
    <property type="entry name" value="HisKA"/>
    <property type="match status" value="1"/>
</dbReference>
<dbReference type="CDD" id="cd00082">
    <property type="entry name" value="HisKA"/>
    <property type="match status" value="1"/>
</dbReference>
<dbReference type="PANTHER" id="PTHR42878">
    <property type="entry name" value="TWO-COMPONENT HISTIDINE KINASE"/>
    <property type="match status" value="1"/>
</dbReference>
<keyword evidence="18" id="KW-1185">Reference proteome</keyword>
<gene>
    <name evidence="17" type="ORF">E5K02_06940</name>
</gene>
<dbReference type="PROSITE" id="PS50109">
    <property type="entry name" value="HIS_KIN"/>
    <property type="match status" value="1"/>
</dbReference>
<dbReference type="PRINTS" id="PR00344">
    <property type="entry name" value="BCTRLSENSOR"/>
</dbReference>